<proteinExistence type="predicted"/>
<protein>
    <submittedName>
        <fullName evidence="3">Uncharacterized protein</fullName>
    </submittedName>
</protein>
<organism evidence="3">
    <name type="scientific">Terrestrivirus sp</name>
    <dbReference type="NCBI Taxonomy" id="2487775"/>
    <lineage>
        <taxon>Viruses</taxon>
        <taxon>Varidnaviria</taxon>
        <taxon>Bamfordvirae</taxon>
        <taxon>Nucleocytoviricota</taxon>
        <taxon>Megaviricetes</taxon>
        <taxon>Imitervirales</taxon>
        <taxon>Mimiviridae</taxon>
        <taxon>Klosneuvirinae</taxon>
    </lineage>
</organism>
<keyword evidence="2" id="KW-0472">Membrane</keyword>
<keyword evidence="2" id="KW-1133">Transmembrane helix</keyword>
<dbReference type="EMBL" id="MK071991">
    <property type="protein sequence ID" value="AYV76737.1"/>
    <property type="molecule type" value="Genomic_DNA"/>
</dbReference>
<sequence>METAPVSKHDSEDSEESEDLENPTRANDTIRKVKINQQWQIYSVCLTVYFLIFSMYQFAVGIFYRNDPCNDMNPKDLYHDVSKFNIVLGAIGCTLSSLLFVNIYIIIEKNKRKINIKKSLNVFVYLVFVSILFLVVIFSTGLPVYITNTVCPLQITLPFLIVPVAYGIMIIVVLCYQLAKCCLS</sequence>
<feature type="transmembrane region" description="Helical" evidence="2">
    <location>
        <begin position="41"/>
        <end position="64"/>
    </location>
</feature>
<name>A0A3G4ZPC4_9VIRU</name>
<feature type="compositionally biased region" description="Acidic residues" evidence="1">
    <location>
        <begin position="12"/>
        <end position="21"/>
    </location>
</feature>
<feature type="transmembrane region" description="Helical" evidence="2">
    <location>
        <begin position="119"/>
        <end position="146"/>
    </location>
</feature>
<feature type="transmembrane region" description="Helical" evidence="2">
    <location>
        <begin position="158"/>
        <end position="179"/>
    </location>
</feature>
<keyword evidence="2" id="KW-0812">Transmembrane</keyword>
<evidence type="ECO:0000256" key="2">
    <source>
        <dbReference type="SAM" id="Phobius"/>
    </source>
</evidence>
<gene>
    <name evidence="3" type="ORF">Terrestrivirus13_3</name>
</gene>
<evidence type="ECO:0000313" key="3">
    <source>
        <dbReference type="EMBL" id="AYV76737.1"/>
    </source>
</evidence>
<feature type="region of interest" description="Disordered" evidence="1">
    <location>
        <begin position="1"/>
        <end position="23"/>
    </location>
</feature>
<feature type="transmembrane region" description="Helical" evidence="2">
    <location>
        <begin position="84"/>
        <end position="107"/>
    </location>
</feature>
<reference evidence="3" key="1">
    <citation type="submission" date="2018-10" db="EMBL/GenBank/DDBJ databases">
        <title>Hidden diversity of soil giant viruses.</title>
        <authorList>
            <person name="Schulz F."/>
            <person name="Alteio L."/>
            <person name="Goudeau D."/>
            <person name="Ryan E.M."/>
            <person name="Malmstrom R.R."/>
            <person name="Blanchard J."/>
            <person name="Woyke T."/>
        </authorList>
    </citation>
    <scope>NUCLEOTIDE SEQUENCE</scope>
    <source>
        <strain evidence="3">TEV1</strain>
    </source>
</reference>
<evidence type="ECO:0000256" key="1">
    <source>
        <dbReference type="SAM" id="MobiDB-lite"/>
    </source>
</evidence>
<accession>A0A3G4ZPC4</accession>